<evidence type="ECO:0000313" key="2">
    <source>
        <dbReference type="Proteomes" id="UP001524499"/>
    </source>
</evidence>
<dbReference type="RefSeq" id="WP_256600086.1">
    <property type="nucleotide sequence ID" value="NZ_JANIBJ010000001.1"/>
</dbReference>
<name>A0ABT1TAL7_9GAMM</name>
<accession>A0ABT1TAL7</accession>
<evidence type="ECO:0008006" key="3">
    <source>
        <dbReference type="Google" id="ProtNLM"/>
    </source>
</evidence>
<reference evidence="1 2" key="1">
    <citation type="submission" date="2022-07" db="EMBL/GenBank/DDBJ databases">
        <title>Methylomonas rivi sp. nov., Methylomonas rosea sp. nov., Methylomonas aureus sp. nov. and Methylomonas subterranea sp. nov., four novel methanotrophs isolated from a freshwater creek and the deep terrestrial subsurface.</title>
        <authorList>
            <person name="Abin C."/>
            <person name="Sankaranarayanan K."/>
            <person name="Garner C."/>
            <person name="Sindelar R."/>
            <person name="Kotary K."/>
            <person name="Garner R."/>
            <person name="Barclay S."/>
            <person name="Lawson P."/>
            <person name="Krumholz L."/>
        </authorList>
    </citation>
    <scope>NUCLEOTIDE SEQUENCE [LARGE SCALE GENOMIC DNA]</scope>
    <source>
        <strain evidence="1 2">SURF-2</strain>
    </source>
</reference>
<dbReference type="InterPro" id="IPR029044">
    <property type="entry name" value="Nucleotide-diphossugar_trans"/>
</dbReference>
<comment type="caution">
    <text evidence="1">The sequence shown here is derived from an EMBL/GenBank/DDBJ whole genome shotgun (WGS) entry which is preliminary data.</text>
</comment>
<sequence length="365" mass="41175">MKISITLPSLYPDALARTLKNIRNTTSVDYEIIVVSPFKVDETDVIWIEEKERNGSAFAHAVASSRATGNFITATSDDCEYLPGWDIQAIANFSARKPKDGSMFCLGLHFGLIGTVYGIYYCNFPFMRLEDALSIGYFDGRFKKDFTDTDLSFKVWSKGGRCEYSKKKLINITKADIRKGGENCLDEDLDLFAKKWGAIYGQGFKASSMRCINIDFDPDHHPEFVQDYSVYNNEIEVISKLHRISPPHLVKSINSFNIVSFKGKFLNVPFSLGSIDLDMIDALNHDEITVFDTLQSASKAVEQYIPLPCLIKSINQVNIVLYNRKYYNIPFSLGSIDLQHHTLTHADQILVFDSLVDACFAASKI</sequence>
<dbReference type="Gene3D" id="3.90.550.10">
    <property type="entry name" value="Spore Coat Polysaccharide Biosynthesis Protein SpsA, Chain A"/>
    <property type="match status" value="1"/>
</dbReference>
<protein>
    <recommendedName>
        <fullName evidence="3">Glycosyltransferase 2-like domain-containing protein</fullName>
    </recommendedName>
</protein>
<keyword evidence="2" id="KW-1185">Reference proteome</keyword>
<dbReference type="EMBL" id="JANIBJ010000001">
    <property type="protein sequence ID" value="MCQ8102486.1"/>
    <property type="molecule type" value="Genomic_DNA"/>
</dbReference>
<dbReference type="Proteomes" id="UP001524499">
    <property type="component" value="Unassembled WGS sequence"/>
</dbReference>
<gene>
    <name evidence="1" type="ORF">NP590_00095</name>
</gene>
<organism evidence="1 2">
    <name type="scientific">Methylomonas subterranea</name>
    <dbReference type="NCBI Taxonomy" id="2952225"/>
    <lineage>
        <taxon>Bacteria</taxon>
        <taxon>Pseudomonadati</taxon>
        <taxon>Pseudomonadota</taxon>
        <taxon>Gammaproteobacteria</taxon>
        <taxon>Methylococcales</taxon>
        <taxon>Methylococcaceae</taxon>
        <taxon>Methylomonas</taxon>
    </lineage>
</organism>
<evidence type="ECO:0000313" key="1">
    <source>
        <dbReference type="EMBL" id="MCQ8102486.1"/>
    </source>
</evidence>
<proteinExistence type="predicted"/>
<dbReference type="SUPFAM" id="SSF53448">
    <property type="entry name" value="Nucleotide-diphospho-sugar transferases"/>
    <property type="match status" value="1"/>
</dbReference>